<dbReference type="NCBIfam" id="TIGR00731">
    <property type="entry name" value="bL25_bact_ctc"/>
    <property type="match status" value="1"/>
</dbReference>
<reference evidence="8" key="2">
    <citation type="submission" date="2020-09" db="EMBL/GenBank/DDBJ databases">
        <authorList>
            <person name="Sun Q."/>
            <person name="Ohkuma M."/>
        </authorList>
    </citation>
    <scope>NUCLEOTIDE SEQUENCE</scope>
    <source>
        <strain evidence="8">JCM 14719</strain>
    </source>
</reference>
<dbReference type="CDD" id="cd00495">
    <property type="entry name" value="Ribosomal_L25_TL5_CTC"/>
    <property type="match status" value="1"/>
</dbReference>
<dbReference type="Gene3D" id="2.40.240.10">
    <property type="entry name" value="Ribosomal Protein L25, Chain P"/>
    <property type="match status" value="1"/>
</dbReference>
<dbReference type="InterPro" id="IPR001021">
    <property type="entry name" value="Ribosomal_bL25_long"/>
</dbReference>
<name>A0A8J3FCM7_9BACI</name>
<dbReference type="RefSeq" id="WP_054672424.1">
    <property type="nucleotide sequence ID" value="NZ_BMOF01000055.1"/>
</dbReference>
<dbReference type="InterPro" id="IPR037121">
    <property type="entry name" value="Ribosomal_bL25_C"/>
</dbReference>
<organism evidence="8 9">
    <name type="scientific">Calditerricola satsumensis</name>
    <dbReference type="NCBI Taxonomy" id="373054"/>
    <lineage>
        <taxon>Bacteria</taxon>
        <taxon>Bacillati</taxon>
        <taxon>Bacillota</taxon>
        <taxon>Bacilli</taxon>
        <taxon>Bacillales</taxon>
        <taxon>Bacillaceae</taxon>
        <taxon>Calditerricola</taxon>
    </lineage>
</organism>
<evidence type="ECO:0000256" key="4">
    <source>
        <dbReference type="ARBA" id="ARBA00023274"/>
    </source>
</evidence>
<dbReference type="AlphaFoldDB" id="A0A8J3FCM7"/>
<dbReference type="InterPro" id="IPR020056">
    <property type="entry name" value="Rbsml_bL25/Gln-tRNA_synth_N"/>
</dbReference>
<dbReference type="GO" id="GO:0022625">
    <property type="term" value="C:cytosolic large ribosomal subunit"/>
    <property type="evidence" value="ECO:0007669"/>
    <property type="project" value="TreeGrafter"/>
</dbReference>
<reference evidence="8" key="1">
    <citation type="journal article" date="2014" name="Int. J. Syst. Evol. Microbiol.">
        <title>Complete genome sequence of Corynebacterium casei LMG S-19264T (=DSM 44701T), isolated from a smear-ripened cheese.</title>
        <authorList>
            <consortium name="US DOE Joint Genome Institute (JGI-PGF)"/>
            <person name="Walter F."/>
            <person name="Albersmeier A."/>
            <person name="Kalinowski J."/>
            <person name="Ruckert C."/>
        </authorList>
    </citation>
    <scope>NUCLEOTIDE SEQUENCE</scope>
    <source>
        <strain evidence="8">JCM 14719</strain>
    </source>
</reference>
<dbReference type="Pfam" id="PF14693">
    <property type="entry name" value="Ribosomal_TL5_C"/>
    <property type="match status" value="1"/>
</dbReference>
<dbReference type="Proteomes" id="UP000637720">
    <property type="component" value="Unassembled WGS sequence"/>
</dbReference>
<keyword evidence="1 5" id="KW-0699">rRNA-binding</keyword>
<dbReference type="HAMAP" id="MF_01334">
    <property type="entry name" value="Ribosomal_bL25_CTC"/>
    <property type="match status" value="1"/>
</dbReference>
<evidence type="ECO:0000256" key="1">
    <source>
        <dbReference type="ARBA" id="ARBA00022730"/>
    </source>
</evidence>
<dbReference type="PANTHER" id="PTHR33284">
    <property type="entry name" value="RIBOSOMAL PROTEIN L25/GLN-TRNA SYNTHETASE, ANTI-CODON-BINDING DOMAIN-CONTAINING PROTEIN"/>
    <property type="match status" value="1"/>
</dbReference>
<dbReference type="GO" id="GO:0003735">
    <property type="term" value="F:structural constituent of ribosome"/>
    <property type="evidence" value="ECO:0007669"/>
    <property type="project" value="InterPro"/>
</dbReference>
<protein>
    <recommendedName>
        <fullName evidence="5">Large ribosomal subunit protein bL25</fullName>
    </recommendedName>
    <alternativeName>
        <fullName evidence="5">General stress protein CTC</fullName>
    </alternativeName>
</protein>
<dbReference type="InterPro" id="IPR029751">
    <property type="entry name" value="Ribosomal_L25_dom"/>
</dbReference>
<dbReference type="PANTHER" id="PTHR33284:SF1">
    <property type="entry name" value="RIBOSOMAL PROTEIN L25_GLN-TRNA SYNTHETASE, ANTI-CODON-BINDING DOMAIN-CONTAINING PROTEIN"/>
    <property type="match status" value="1"/>
</dbReference>
<dbReference type="Gene3D" id="2.170.120.20">
    <property type="entry name" value="Ribosomal protein L25, beta domain"/>
    <property type="match status" value="1"/>
</dbReference>
<feature type="domain" description="Large ribosomal subunit protein bL25 beta" evidence="7">
    <location>
        <begin position="101"/>
        <end position="182"/>
    </location>
</feature>
<dbReference type="GO" id="GO:0006412">
    <property type="term" value="P:translation"/>
    <property type="evidence" value="ECO:0007669"/>
    <property type="project" value="UniProtKB-UniRule"/>
</dbReference>
<keyword evidence="9" id="KW-1185">Reference proteome</keyword>
<comment type="subunit">
    <text evidence="5">Part of the 50S ribosomal subunit; part of the 5S rRNA/L5/L18/L25 subcomplex. Contacts the 5S rRNA. Binds to the 5S rRNA independently of L5 and L18.</text>
</comment>
<evidence type="ECO:0000259" key="6">
    <source>
        <dbReference type="Pfam" id="PF01386"/>
    </source>
</evidence>
<evidence type="ECO:0000313" key="9">
    <source>
        <dbReference type="Proteomes" id="UP000637720"/>
    </source>
</evidence>
<dbReference type="InterPro" id="IPR011035">
    <property type="entry name" value="Ribosomal_bL25/Gln-tRNA_synth"/>
</dbReference>
<dbReference type="GO" id="GO:0008097">
    <property type="term" value="F:5S rRNA binding"/>
    <property type="evidence" value="ECO:0007669"/>
    <property type="project" value="InterPro"/>
</dbReference>
<comment type="caution">
    <text evidence="8">The sequence shown here is derived from an EMBL/GenBank/DDBJ whole genome shotgun (WGS) entry which is preliminary data.</text>
</comment>
<dbReference type="InterPro" id="IPR020930">
    <property type="entry name" value="Ribosomal_uL5_bac-type"/>
</dbReference>
<evidence type="ECO:0000256" key="2">
    <source>
        <dbReference type="ARBA" id="ARBA00022884"/>
    </source>
</evidence>
<keyword evidence="3 5" id="KW-0689">Ribosomal protein</keyword>
<keyword evidence="4 5" id="KW-0687">Ribonucleoprotein</keyword>
<dbReference type="EMBL" id="BMOF01000055">
    <property type="protein sequence ID" value="GGK06615.1"/>
    <property type="molecule type" value="Genomic_DNA"/>
</dbReference>
<dbReference type="SUPFAM" id="SSF50715">
    <property type="entry name" value="Ribosomal protein L25-like"/>
    <property type="match status" value="1"/>
</dbReference>
<dbReference type="Pfam" id="PF01386">
    <property type="entry name" value="Ribosomal_L25p"/>
    <property type="match status" value="1"/>
</dbReference>
<feature type="domain" description="Large ribosomal subunit protein bL25 L25" evidence="6">
    <location>
        <begin position="5"/>
        <end position="92"/>
    </location>
</feature>
<comment type="function">
    <text evidence="5">This is one of the proteins that binds to the 5S RNA in the ribosome where it forms part of the central protuberance.</text>
</comment>
<sequence length="206" mass="22752">MTETLKAYVRHDLRRSATRRLRKERKVPAIIYGKERQPLPLAVDQSAFERLIGHRSAGALVNLDVEGEGTVRAIVQEIQRDAISGNILHIDFHQVSLNEPVDISVPVRVIGEAELERRGAIPQLQLREVEVRTLPDRVPEAIDVQVADLSVGDVVRVKDLVVPEGVTVLEDAEEVVLTVTAPDLEPVETETTPEEVELVENTGGEG</sequence>
<evidence type="ECO:0000313" key="8">
    <source>
        <dbReference type="EMBL" id="GGK06615.1"/>
    </source>
</evidence>
<proteinExistence type="inferred from homology"/>
<evidence type="ECO:0000259" key="7">
    <source>
        <dbReference type="Pfam" id="PF14693"/>
    </source>
</evidence>
<gene>
    <name evidence="5 8" type="primary">rplY</name>
    <name evidence="5" type="synonym">ctc</name>
    <name evidence="8" type="ORF">GCM10007043_20860</name>
</gene>
<accession>A0A8J3FCM7</accession>
<keyword evidence="2 5" id="KW-0694">RNA-binding</keyword>
<comment type="similarity">
    <text evidence="5">Belongs to the bacterial ribosomal protein bL25 family. CTC subfamily.</text>
</comment>
<evidence type="ECO:0000256" key="3">
    <source>
        <dbReference type="ARBA" id="ARBA00022980"/>
    </source>
</evidence>
<dbReference type="InterPro" id="IPR020057">
    <property type="entry name" value="Ribosomal_bL25_b-dom"/>
</dbReference>
<evidence type="ECO:0000256" key="5">
    <source>
        <dbReference type="HAMAP-Rule" id="MF_01334"/>
    </source>
</evidence>